<evidence type="ECO:0000256" key="1">
    <source>
        <dbReference type="ARBA" id="ARBA00012244"/>
    </source>
</evidence>
<dbReference type="AlphaFoldDB" id="A0A923LCM3"/>
<gene>
    <name evidence="10" type="primary">cdhC</name>
    <name evidence="10" type="ORF">H8S44_10345</name>
</gene>
<dbReference type="InterPro" id="IPR004461">
    <property type="entry name" value="CO_DH/Ac-CoA_synth_bsu"/>
</dbReference>
<evidence type="ECO:0000259" key="8">
    <source>
        <dbReference type="Pfam" id="PF18537"/>
    </source>
</evidence>
<comment type="caution">
    <text evidence="10">The sequence shown here is derived from an EMBL/GenBank/DDBJ whole genome shotgun (WGS) entry which is preliminary data.</text>
</comment>
<evidence type="ECO:0000313" key="10">
    <source>
        <dbReference type="EMBL" id="MBC5660171.1"/>
    </source>
</evidence>
<dbReference type="Gene3D" id="3.40.50.2030">
    <property type="match status" value="1"/>
</dbReference>
<dbReference type="NCBIfam" id="NF007078">
    <property type="entry name" value="PRK09529.1"/>
    <property type="match status" value="1"/>
</dbReference>
<name>A0A923LCM3_9FIRM</name>
<keyword evidence="2" id="KW-0004">4Fe-4S</keyword>
<dbReference type="InterPro" id="IPR038571">
    <property type="entry name" value="CO_DH/Ac-CoA_synth_bsu_3_sf"/>
</dbReference>
<dbReference type="Pfam" id="PF03598">
    <property type="entry name" value="CdhC"/>
    <property type="match status" value="1"/>
</dbReference>
<dbReference type="NCBIfam" id="NF040764">
    <property type="entry name" value="CODH_ACS_al_bet"/>
    <property type="match status" value="1"/>
</dbReference>
<dbReference type="InterPro" id="IPR016099">
    <property type="entry name" value="Prismane-like_a/b-sand"/>
</dbReference>
<dbReference type="Gene3D" id="3.30.1650.10">
    <property type="entry name" value="Bifunctional carbon monoxide dehydrogenase/acetyl-coa synthase(codh/acs), Chain M, domain 3"/>
    <property type="match status" value="1"/>
</dbReference>
<keyword evidence="3" id="KW-0533">Nickel</keyword>
<dbReference type="GO" id="GO:0006084">
    <property type="term" value="P:acetyl-CoA metabolic process"/>
    <property type="evidence" value="ECO:0007669"/>
    <property type="project" value="InterPro"/>
</dbReference>
<evidence type="ECO:0000256" key="2">
    <source>
        <dbReference type="ARBA" id="ARBA00022485"/>
    </source>
</evidence>
<evidence type="ECO:0000313" key="11">
    <source>
        <dbReference type="Proteomes" id="UP000649345"/>
    </source>
</evidence>
<evidence type="ECO:0000256" key="7">
    <source>
        <dbReference type="ARBA" id="ARBA00023014"/>
    </source>
</evidence>
<dbReference type="InterPro" id="IPR041350">
    <property type="entry name" value="CODH_A_N"/>
</dbReference>
<reference evidence="10" key="1">
    <citation type="submission" date="2020-08" db="EMBL/GenBank/DDBJ databases">
        <title>Genome public.</title>
        <authorList>
            <person name="Liu C."/>
            <person name="Sun Q."/>
        </authorList>
    </citation>
    <scope>NUCLEOTIDE SEQUENCE</scope>
    <source>
        <strain evidence="10">NSJ-68</strain>
    </source>
</reference>
<dbReference type="GO" id="GO:0051539">
    <property type="term" value="F:4 iron, 4 sulfur cluster binding"/>
    <property type="evidence" value="ECO:0007669"/>
    <property type="project" value="UniProtKB-KW"/>
</dbReference>
<evidence type="ECO:0000256" key="4">
    <source>
        <dbReference type="ARBA" id="ARBA00022679"/>
    </source>
</evidence>
<feature type="domain" description="Carbon monoxide dehydrogenase subunit alpha ,N-terminal" evidence="8">
    <location>
        <begin position="21"/>
        <end position="101"/>
    </location>
</feature>
<dbReference type="EMBL" id="JACOOR010000005">
    <property type="protein sequence ID" value="MBC5660171.1"/>
    <property type="molecule type" value="Genomic_DNA"/>
</dbReference>
<keyword evidence="5" id="KW-0479">Metal-binding</keyword>
<dbReference type="GO" id="GO:0046872">
    <property type="term" value="F:metal ion binding"/>
    <property type="evidence" value="ECO:0007669"/>
    <property type="project" value="UniProtKB-KW"/>
</dbReference>
<dbReference type="NCBIfam" id="TIGR00316">
    <property type="entry name" value="cdhC"/>
    <property type="match status" value="1"/>
</dbReference>
<evidence type="ECO:0000256" key="6">
    <source>
        <dbReference type="ARBA" id="ARBA00023004"/>
    </source>
</evidence>
<dbReference type="Gene3D" id="3.40.970.20">
    <property type="entry name" value="Carbon monoxide dehydrogenase alpha subunit. Chain D, domain 4"/>
    <property type="match status" value="1"/>
</dbReference>
<sequence length="709" mass="77218">MTLFDRVFGGNDAVYGLTEAAIDGAIAQYGEDAAVSFPDTAYSLPCYYAVTGSKVTNLKELKAALGVVKTLMTREKRLNDAFMSGVATALCAEFIEVLKYMNGAKPYEEPCYGHLADAIIRELGVPLVTGDIPGVAVILGSAPSTEEAVELVKSYQAQGCLVTLVGGVIDQCVEAGLNMGNAVRIVPLGKDVTAVIHVVSVALRAALIFGNVTPGDAGALMKYTMDRVPAFVNAFKPLDDVIVACGAGAIALGFPVVTNETENIFRVPKSLIVQEDVSKFNATSIEARDIKIKVTKIDIPVSFASAFEGEIIRRGDMQVEFDGSRVDCFELVEAKDASEVEDHKIEVIGPDFDEFEVGSKHSIGYVVEVAGKSMQADFEPVFERKFHNYLNCIEGVMHTGQRDMIRIRVSKNAFDAGFRAKHIGEVLYARIKNEFDAVVDKCQVKVITDPELCTKMRHETAIPLFDKRDDRLATLTDESVDVYYSCIMCQAFSPSHVCVVTPERLGLCGAVSWLDAKATNELDPQGPCQVITKEKPIDERIGEYEDVNEAVKLYSQGALEEVSLYSIMEKPMTSCGCFECICGIEPFSNGVVITNREYAGMTPLGMTFSELASMTGGGVQTPGFMGHGKHFISSKKFMKAEGGIERIVWMPKELKESVAERLNETAKELYGIDNFTDMIGDETIAEDPETLLAFLTEKGHPALGMDPMM</sequence>
<dbReference type="InterPro" id="IPR011254">
    <property type="entry name" value="Prismane-like_sf"/>
</dbReference>
<dbReference type="Pfam" id="PF18537">
    <property type="entry name" value="CODH_A_N"/>
    <property type="match status" value="1"/>
</dbReference>
<dbReference type="RefSeq" id="WP_186873610.1">
    <property type="nucleotide sequence ID" value="NZ_JACOOR010000005.1"/>
</dbReference>
<dbReference type="Pfam" id="PF19436">
    <property type="entry name" value="ACS_CODH_B_C"/>
    <property type="match status" value="1"/>
</dbReference>
<dbReference type="GO" id="GO:0043884">
    <property type="term" value="F:CO-methylating acetyl-CoA synthase activity"/>
    <property type="evidence" value="ECO:0007669"/>
    <property type="project" value="UniProtKB-EC"/>
</dbReference>
<accession>A0A923LCM3</accession>
<keyword evidence="6" id="KW-0408">Iron</keyword>
<dbReference type="InterPro" id="IPR045822">
    <property type="entry name" value="ACS_CODH_B_C"/>
</dbReference>
<proteinExistence type="predicted"/>
<protein>
    <recommendedName>
        <fullName evidence="1">CO-methylating acetyl-CoA synthase</fullName>
        <ecNumber evidence="1">2.3.1.169</ecNumber>
    </recommendedName>
</protein>
<dbReference type="PANTHER" id="PTHR42281">
    <property type="match status" value="1"/>
</dbReference>
<dbReference type="EC" id="2.3.1.169" evidence="1"/>
<keyword evidence="7" id="KW-0411">Iron-sulfur</keyword>
<dbReference type="PANTHER" id="PTHR42281:SF1">
    <property type="entry name" value="ACETYL-COA DECARBONYLASE_SYNTHASE COMPLEX SUBUNIT BETA 1"/>
    <property type="match status" value="1"/>
</dbReference>
<evidence type="ECO:0000256" key="3">
    <source>
        <dbReference type="ARBA" id="ARBA00022596"/>
    </source>
</evidence>
<keyword evidence="4" id="KW-0808">Transferase</keyword>
<dbReference type="GO" id="GO:0043885">
    <property type="term" value="F:anaerobic carbon-monoxide dehydrogenase activity"/>
    <property type="evidence" value="ECO:0007669"/>
    <property type="project" value="InterPro"/>
</dbReference>
<dbReference type="Proteomes" id="UP000649345">
    <property type="component" value="Unassembled WGS sequence"/>
</dbReference>
<dbReference type="Gene3D" id="3.40.1470.10">
    <property type="entry name" value="Bifunctional carbon monoxide dehydrogenase/acetyl-coa synthase(codh/acs), Chain M, domain 5"/>
    <property type="match status" value="1"/>
</dbReference>
<feature type="domain" description="CO dehydrogenase/acetyl-CoA synthase complex beta subunit C-terminal" evidence="9">
    <location>
        <begin position="465"/>
        <end position="709"/>
    </location>
</feature>
<organism evidence="10 11">
    <name type="scientific">Anaerosacchariphilus hominis</name>
    <dbReference type="NCBI Taxonomy" id="2763017"/>
    <lineage>
        <taxon>Bacteria</taxon>
        <taxon>Bacillati</taxon>
        <taxon>Bacillota</taxon>
        <taxon>Clostridia</taxon>
        <taxon>Lachnospirales</taxon>
        <taxon>Lachnospiraceae</taxon>
        <taxon>Anaerosacchariphilus</taxon>
    </lineage>
</organism>
<dbReference type="NCBIfam" id="NF003379">
    <property type="entry name" value="PRK04456.1"/>
    <property type="match status" value="1"/>
</dbReference>
<dbReference type="SUPFAM" id="SSF56821">
    <property type="entry name" value="Prismane protein-like"/>
    <property type="match status" value="1"/>
</dbReference>
<evidence type="ECO:0000259" key="9">
    <source>
        <dbReference type="Pfam" id="PF19436"/>
    </source>
</evidence>
<keyword evidence="11" id="KW-1185">Reference proteome</keyword>
<dbReference type="Gene3D" id="1.10.8.190">
    <property type="entry name" value="Carbon monoxide dehydrogenase alpha subunit. Chain M, domain 1"/>
    <property type="match status" value="1"/>
</dbReference>
<evidence type="ECO:0000256" key="5">
    <source>
        <dbReference type="ARBA" id="ARBA00022723"/>
    </source>
</evidence>